<dbReference type="OrthoDB" id="2548432at2759"/>
<protein>
    <submittedName>
        <fullName evidence="2">Uncharacterized protein</fullName>
    </submittedName>
</protein>
<gene>
    <name evidence="2" type="ORF">PISMIDRAFT_476934</name>
</gene>
<sequence length="220" mass="24490">MSSVSDSEATLVAFVNAIRPNFDYIITITTFSACLLTLFAVLLALSTKESRRRVVFQLNVLAICIALTTSILAGLTDWKAIVDPFNPVSTSVFITASASVYFPPLLYDSILLTRLFALYPLSSTSPATLLKIFVFPFCIKCARVAAITLIIYDNVRLITTTTAEVLVQDEATIWFRNPNIIAEWAMQIADNLYSVSFFLYNLHVRARPLKIGEHFSTRSS</sequence>
<evidence type="ECO:0000313" key="2">
    <source>
        <dbReference type="EMBL" id="KIK22885.1"/>
    </source>
</evidence>
<keyword evidence="1" id="KW-0472">Membrane</keyword>
<accession>A0A0C9YDJ6</accession>
<reference evidence="3" key="2">
    <citation type="submission" date="2015-01" db="EMBL/GenBank/DDBJ databases">
        <title>Evolutionary Origins and Diversification of the Mycorrhizal Mutualists.</title>
        <authorList>
            <consortium name="DOE Joint Genome Institute"/>
            <consortium name="Mycorrhizal Genomics Consortium"/>
            <person name="Kohler A."/>
            <person name="Kuo A."/>
            <person name="Nagy L.G."/>
            <person name="Floudas D."/>
            <person name="Copeland A."/>
            <person name="Barry K.W."/>
            <person name="Cichocki N."/>
            <person name="Veneault-Fourrey C."/>
            <person name="LaButti K."/>
            <person name="Lindquist E.A."/>
            <person name="Lipzen A."/>
            <person name="Lundell T."/>
            <person name="Morin E."/>
            <person name="Murat C."/>
            <person name="Riley R."/>
            <person name="Ohm R."/>
            <person name="Sun H."/>
            <person name="Tunlid A."/>
            <person name="Henrissat B."/>
            <person name="Grigoriev I.V."/>
            <person name="Hibbett D.S."/>
            <person name="Martin F."/>
        </authorList>
    </citation>
    <scope>NUCLEOTIDE SEQUENCE [LARGE SCALE GENOMIC DNA]</scope>
    <source>
        <strain evidence="3">441</strain>
    </source>
</reference>
<evidence type="ECO:0000313" key="3">
    <source>
        <dbReference type="Proteomes" id="UP000054018"/>
    </source>
</evidence>
<name>A0A0C9YDJ6_9AGAM</name>
<evidence type="ECO:0000256" key="1">
    <source>
        <dbReference type="SAM" id="Phobius"/>
    </source>
</evidence>
<feature type="transmembrane region" description="Helical" evidence="1">
    <location>
        <begin position="24"/>
        <end position="46"/>
    </location>
</feature>
<dbReference type="Proteomes" id="UP000054018">
    <property type="component" value="Unassembled WGS sequence"/>
</dbReference>
<dbReference type="EMBL" id="KN833733">
    <property type="protein sequence ID" value="KIK22885.1"/>
    <property type="molecule type" value="Genomic_DNA"/>
</dbReference>
<keyword evidence="1" id="KW-1133">Transmembrane helix</keyword>
<proteinExistence type="predicted"/>
<feature type="transmembrane region" description="Helical" evidence="1">
    <location>
        <begin position="58"/>
        <end position="76"/>
    </location>
</feature>
<dbReference type="HOGENOM" id="CLU_099534_1_0_1"/>
<keyword evidence="1" id="KW-0812">Transmembrane</keyword>
<reference evidence="2 3" key="1">
    <citation type="submission" date="2014-04" db="EMBL/GenBank/DDBJ databases">
        <authorList>
            <consortium name="DOE Joint Genome Institute"/>
            <person name="Kuo A."/>
            <person name="Kohler A."/>
            <person name="Costa M.D."/>
            <person name="Nagy L.G."/>
            <person name="Floudas D."/>
            <person name="Copeland A."/>
            <person name="Barry K.W."/>
            <person name="Cichocki N."/>
            <person name="Veneault-Fourrey C."/>
            <person name="LaButti K."/>
            <person name="Lindquist E.A."/>
            <person name="Lipzen A."/>
            <person name="Lundell T."/>
            <person name="Morin E."/>
            <person name="Murat C."/>
            <person name="Sun H."/>
            <person name="Tunlid A."/>
            <person name="Henrissat B."/>
            <person name="Grigoriev I.V."/>
            <person name="Hibbett D.S."/>
            <person name="Martin F."/>
            <person name="Nordberg H.P."/>
            <person name="Cantor M.N."/>
            <person name="Hua S.X."/>
        </authorList>
    </citation>
    <scope>NUCLEOTIDE SEQUENCE [LARGE SCALE GENOMIC DNA]</scope>
    <source>
        <strain evidence="2 3">441</strain>
    </source>
</reference>
<keyword evidence="3" id="KW-1185">Reference proteome</keyword>
<dbReference type="AlphaFoldDB" id="A0A0C9YDJ6"/>
<organism evidence="2 3">
    <name type="scientific">Pisolithus microcarpus 441</name>
    <dbReference type="NCBI Taxonomy" id="765257"/>
    <lineage>
        <taxon>Eukaryota</taxon>
        <taxon>Fungi</taxon>
        <taxon>Dikarya</taxon>
        <taxon>Basidiomycota</taxon>
        <taxon>Agaricomycotina</taxon>
        <taxon>Agaricomycetes</taxon>
        <taxon>Agaricomycetidae</taxon>
        <taxon>Boletales</taxon>
        <taxon>Sclerodermatineae</taxon>
        <taxon>Pisolithaceae</taxon>
        <taxon>Pisolithus</taxon>
    </lineage>
</organism>